<evidence type="ECO:0008006" key="3">
    <source>
        <dbReference type="Google" id="ProtNLM"/>
    </source>
</evidence>
<dbReference type="AlphaFoldDB" id="A0ABD3R7Z3"/>
<dbReference type="Proteomes" id="UP001530377">
    <property type="component" value="Unassembled WGS sequence"/>
</dbReference>
<protein>
    <recommendedName>
        <fullName evidence="3">Sulfotransferase domain-containing protein</fullName>
    </recommendedName>
</protein>
<reference evidence="1 2" key="1">
    <citation type="submission" date="2024-10" db="EMBL/GenBank/DDBJ databases">
        <title>Updated reference genomes for cyclostephanoid diatoms.</title>
        <authorList>
            <person name="Roberts W.R."/>
            <person name="Alverson A.J."/>
        </authorList>
    </citation>
    <scope>NUCLEOTIDE SEQUENCE [LARGE SCALE GENOMIC DNA]</scope>
    <source>
        <strain evidence="1 2">AJA228-03</strain>
    </source>
</reference>
<comment type="caution">
    <text evidence="1">The sequence shown here is derived from an EMBL/GenBank/DDBJ whole genome shotgun (WGS) entry which is preliminary data.</text>
</comment>
<evidence type="ECO:0000313" key="1">
    <source>
        <dbReference type="EMBL" id="KAL3807366.1"/>
    </source>
</evidence>
<name>A0ABD3R7Z3_9STRA</name>
<sequence length="353" mass="40573">MMRNIKLVGVGVLCFLGGMQIDRGSIVEVLAIDGEVVSAGAAAVAATATATADDGVAKVNAATKTSGTNWITDHIQECFGDRILVGNWYTRYKHWFQEDTRKPNSAVVVAMFRDPMDWVEAMRWEPHHALDHLHFHNNRQIELVRKEESENDEWWWQIADKMPWKEFVTKPWVGRRGPIDKKLAEKQSKIGSLECLDNYHFVDATPCSKEDSPMLRGLGEYKYEYKNDGSERGFNSILDLRRDKIINHLSVANFSGTRAFFPYRFEELKANGTAALLRDLEEATGLKAKCHTIYGKDRNENGDVIRTPSVRHRQLEPKAITKKKILSKEYIEYMNKFVDWEVEKLVGYYPRQK</sequence>
<proteinExistence type="predicted"/>
<gene>
    <name evidence="1" type="ORF">ACHAXA_001704</name>
</gene>
<organism evidence="1 2">
    <name type="scientific">Cyclostephanos tholiformis</name>
    <dbReference type="NCBI Taxonomy" id="382380"/>
    <lineage>
        <taxon>Eukaryota</taxon>
        <taxon>Sar</taxon>
        <taxon>Stramenopiles</taxon>
        <taxon>Ochrophyta</taxon>
        <taxon>Bacillariophyta</taxon>
        <taxon>Coscinodiscophyceae</taxon>
        <taxon>Thalassiosirophycidae</taxon>
        <taxon>Stephanodiscales</taxon>
        <taxon>Stephanodiscaceae</taxon>
        <taxon>Cyclostephanos</taxon>
    </lineage>
</organism>
<accession>A0ABD3R7Z3</accession>
<keyword evidence="2" id="KW-1185">Reference proteome</keyword>
<dbReference type="EMBL" id="JALLPB020000636">
    <property type="protein sequence ID" value="KAL3807366.1"/>
    <property type="molecule type" value="Genomic_DNA"/>
</dbReference>
<evidence type="ECO:0000313" key="2">
    <source>
        <dbReference type="Proteomes" id="UP001530377"/>
    </source>
</evidence>